<dbReference type="InterPro" id="IPR051198">
    <property type="entry name" value="BchE-like"/>
</dbReference>
<dbReference type="InterPro" id="IPR006158">
    <property type="entry name" value="Cobalamin-bd"/>
</dbReference>
<dbReference type="EMBL" id="JANDHW010000013">
    <property type="protein sequence ID" value="MCP9612701.1"/>
    <property type="molecule type" value="Genomic_DNA"/>
</dbReference>
<evidence type="ECO:0000259" key="6">
    <source>
        <dbReference type="PROSITE" id="PS51332"/>
    </source>
</evidence>
<dbReference type="Gene3D" id="3.80.30.20">
    <property type="entry name" value="tm_1862 like domain"/>
    <property type="match status" value="1"/>
</dbReference>
<dbReference type="InterPro" id="IPR058240">
    <property type="entry name" value="rSAM_sf"/>
</dbReference>
<dbReference type="Pfam" id="PF04055">
    <property type="entry name" value="Radical_SAM"/>
    <property type="match status" value="1"/>
</dbReference>
<dbReference type="SFLD" id="SFLDG01082">
    <property type="entry name" value="B12-binding_domain_containing"/>
    <property type="match status" value="1"/>
</dbReference>
<keyword evidence="9" id="KW-1185">Reference proteome</keyword>
<dbReference type="PROSITE" id="PS51918">
    <property type="entry name" value="RADICAL_SAM"/>
    <property type="match status" value="1"/>
</dbReference>
<dbReference type="Proteomes" id="UP001205603">
    <property type="component" value="Unassembled WGS sequence"/>
</dbReference>
<dbReference type="PANTHER" id="PTHR43409:SF16">
    <property type="entry name" value="SLR0320 PROTEIN"/>
    <property type="match status" value="1"/>
</dbReference>
<protein>
    <submittedName>
        <fullName evidence="8">DUF4080 domain-containing protein</fullName>
    </submittedName>
</protein>
<evidence type="ECO:0000256" key="2">
    <source>
        <dbReference type="ARBA" id="ARBA00022691"/>
    </source>
</evidence>
<dbReference type="PROSITE" id="PS51332">
    <property type="entry name" value="B12_BINDING"/>
    <property type="match status" value="1"/>
</dbReference>
<name>A0ABT1MLE0_9BACT</name>
<feature type="domain" description="Radical SAM core" evidence="7">
    <location>
        <begin position="173"/>
        <end position="402"/>
    </location>
</feature>
<evidence type="ECO:0000313" key="9">
    <source>
        <dbReference type="Proteomes" id="UP001205603"/>
    </source>
</evidence>
<evidence type="ECO:0000256" key="3">
    <source>
        <dbReference type="ARBA" id="ARBA00022723"/>
    </source>
</evidence>
<keyword evidence="5" id="KW-0411">Iron-sulfur</keyword>
<dbReference type="SFLD" id="SFLDS00029">
    <property type="entry name" value="Radical_SAM"/>
    <property type="match status" value="1"/>
</dbReference>
<dbReference type="SUPFAM" id="SSF102114">
    <property type="entry name" value="Radical SAM enzymes"/>
    <property type="match status" value="1"/>
</dbReference>
<evidence type="ECO:0000256" key="5">
    <source>
        <dbReference type="ARBA" id="ARBA00023014"/>
    </source>
</evidence>
<dbReference type="RefSeq" id="WP_255028049.1">
    <property type="nucleotide sequence ID" value="NZ_JANDHW010000013.1"/>
</dbReference>
<dbReference type="Pfam" id="PF02310">
    <property type="entry name" value="B12-binding"/>
    <property type="match status" value="1"/>
</dbReference>
<comment type="cofactor">
    <cofactor evidence="1">
        <name>[4Fe-4S] cluster</name>
        <dbReference type="ChEBI" id="CHEBI:49883"/>
    </cofactor>
</comment>
<sequence>MKILWIDLNSSYAHASLALPALHAQVKKRNDIEWHIISATINDTPGTVTAEASRCSPDIIASTAWIFNREMLLHIISRLKVLFPESTVILGGPEFLGDNSLFLRFSPYVDCVFRGEGEEEFPHWLNYWNDRSNWNSIKGLCYINDNGEYIDNGIARVNEFEKLIVPEKSPFFNWNKPFVQLETTRGCFNTCTFCVSGSEKPVRTLEISTLRERIENISHHGIRDIRILDRTFNYNTTRAQALLSLFTEFAGKMRFHLEIHPGLLNDGLKQQLETLPDNLLHLEAGIQSLRQEVLDACHRKGDVQKSLEGLRFLCSLTNMETHADLIAGLPFYHIYQIFEDIHTLAHYNAGEIQLELLKLLPGTEMRRKAAELGIYYSPLPPYEVLKTNDITPEELQQARRLSRLLDGYYNGSPWREITRQLILSESGFLKEFLDFLTDTEVIEKPLSTEKRGMLLYDFCKIKLPQRLHEISIAWISNGMSIKKEPAFGIRTKGIRAPQKWIIKKGSYHTSMKLYLLPGKDTDTWFGYLPDKKIAVPDMIALSISK</sequence>
<accession>A0ABT1MLE0</accession>
<dbReference type="Gene3D" id="3.40.50.280">
    <property type="entry name" value="Cobalamin-binding domain"/>
    <property type="match status" value="1"/>
</dbReference>
<dbReference type="Pfam" id="PF13311">
    <property type="entry name" value="DUF4080"/>
    <property type="match status" value="1"/>
</dbReference>
<keyword evidence="3" id="KW-0479">Metal-binding</keyword>
<reference evidence="8 9" key="1">
    <citation type="submission" date="2022-07" db="EMBL/GenBank/DDBJ databases">
        <title>Fecal culturing of patients with breast cancer.</title>
        <authorList>
            <person name="Teng N.M.Y."/>
            <person name="Kiu R."/>
            <person name="Evans R."/>
            <person name="Baker D.J."/>
            <person name="Zenner C."/>
            <person name="Robinson S.D."/>
            <person name="Hall L.J."/>
        </authorList>
    </citation>
    <scope>NUCLEOTIDE SEQUENCE [LARGE SCALE GENOMIC DNA]</scope>
    <source>
        <strain evidence="8 9">LH1063</strain>
    </source>
</reference>
<dbReference type="SMART" id="SM00729">
    <property type="entry name" value="Elp3"/>
    <property type="match status" value="1"/>
</dbReference>
<evidence type="ECO:0000259" key="7">
    <source>
        <dbReference type="PROSITE" id="PS51918"/>
    </source>
</evidence>
<comment type="caution">
    <text evidence="8">The sequence shown here is derived from an EMBL/GenBank/DDBJ whole genome shotgun (WGS) entry which is preliminary data.</text>
</comment>
<dbReference type="InterPro" id="IPR025288">
    <property type="entry name" value="DUF4080"/>
</dbReference>
<keyword evidence="2" id="KW-0949">S-adenosyl-L-methionine</keyword>
<gene>
    <name evidence="8" type="ORF">NMU02_11420</name>
</gene>
<dbReference type="InterPro" id="IPR007197">
    <property type="entry name" value="rSAM"/>
</dbReference>
<dbReference type="PANTHER" id="PTHR43409">
    <property type="entry name" value="ANAEROBIC MAGNESIUM-PROTOPORPHYRIN IX MONOMETHYL ESTER CYCLASE-RELATED"/>
    <property type="match status" value="1"/>
</dbReference>
<proteinExistence type="predicted"/>
<evidence type="ECO:0000313" key="8">
    <source>
        <dbReference type="EMBL" id="MCP9612701.1"/>
    </source>
</evidence>
<feature type="domain" description="B12-binding" evidence="6">
    <location>
        <begin position="1"/>
        <end position="135"/>
    </location>
</feature>
<dbReference type="InterPro" id="IPR023404">
    <property type="entry name" value="rSAM_horseshoe"/>
</dbReference>
<organism evidence="8 9">
    <name type="scientific">Coprobacter tertius</name>
    <dbReference type="NCBI Taxonomy" id="2944915"/>
    <lineage>
        <taxon>Bacteria</taxon>
        <taxon>Pseudomonadati</taxon>
        <taxon>Bacteroidota</taxon>
        <taxon>Bacteroidia</taxon>
        <taxon>Bacteroidales</taxon>
        <taxon>Barnesiellaceae</taxon>
        <taxon>Coprobacter</taxon>
    </lineage>
</organism>
<evidence type="ECO:0000256" key="4">
    <source>
        <dbReference type="ARBA" id="ARBA00023004"/>
    </source>
</evidence>
<evidence type="ECO:0000256" key="1">
    <source>
        <dbReference type="ARBA" id="ARBA00001966"/>
    </source>
</evidence>
<keyword evidence="4" id="KW-0408">Iron</keyword>
<dbReference type="InterPro" id="IPR006638">
    <property type="entry name" value="Elp3/MiaA/NifB-like_rSAM"/>
</dbReference>